<reference evidence="2 3" key="1">
    <citation type="submission" date="2024-08" db="EMBL/GenBank/DDBJ databases">
        <authorList>
            <person name="Lu H."/>
        </authorList>
    </citation>
    <scope>NUCLEOTIDE SEQUENCE [LARGE SCALE GENOMIC DNA]</scope>
    <source>
        <strain evidence="2 3">BYS87W</strain>
    </source>
</reference>
<organism evidence="2 3">
    <name type="scientific">Pelomonas baiyunensis</name>
    <dbReference type="NCBI Taxonomy" id="3299026"/>
    <lineage>
        <taxon>Bacteria</taxon>
        <taxon>Pseudomonadati</taxon>
        <taxon>Pseudomonadota</taxon>
        <taxon>Betaproteobacteria</taxon>
        <taxon>Burkholderiales</taxon>
        <taxon>Sphaerotilaceae</taxon>
        <taxon>Roseateles</taxon>
    </lineage>
</organism>
<evidence type="ECO:0000313" key="3">
    <source>
        <dbReference type="Proteomes" id="UP001606303"/>
    </source>
</evidence>
<dbReference type="RefSeq" id="WP_394382061.1">
    <property type="nucleotide sequence ID" value="NZ_JBIGIB010000001.1"/>
</dbReference>
<dbReference type="EMBL" id="JBIGIB010000001">
    <property type="protein sequence ID" value="MFG6466031.1"/>
    <property type="molecule type" value="Genomic_DNA"/>
</dbReference>
<keyword evidence="1" id="KW-0812">Transmembrane</keyword>
<accession>A0ABW7GW57</accession>
<sequence length="57" mass="6443">MTGRQAAWRLWRWPVSIGFLVASGLVSALVSDRWGDAWSWLALGLPVLVMVRCSTRR</sequence>
<dbReference type="Proteomes" id="UP001606303">
    <property type="component" value="Unassembled WGS sequence"/>
</dbReference>
<keyword evidence="1" id="KW-0472">Membrane</keyword>
<keyword evidence="3" id="KW-1185">Reference proteome</keyword>
<protein>
    <submittedName>
        <fullName evidence="2">Uncharacterized protein</fullName>
    </submittedName>
</protein>
<comment type="caution">
    <text evidence="2">The sequence shown here is derived from an EMBL/GenBank/DDBJ whole genome shotgun (WGS) entry which is preliminary data.</text>
</comment>
<evidence type="ECO:0000313" key="2">
    <source>
        <dbReference type="EMBL" id="MFG6466031.1"/>
    </source>
</evidence>
<feature type="transmembrane region" description="Helical" evidence="1">
    <location>
        <begin position="37"/>
        <end position="55"/>
    </location>
</feature>
<proteinExistence type="predicted"/>
<feature type="transmembrane region" description="Helical" evidence="1">
    <location>
        <begin position="12"/>
        <end position="31"/>
    </location>
</feature>
<gene>
    <name evidence="2" type="ORF">ACG01O_05380</name>
</gene>
<name>A0ABW7GW57_9BURK</name>
<evidence type="ECO:0000256" key="1">
    <source>
        <dbReference type="SAM" id="Phobius"/>
    </source>
</evidence>
<keyword evidence="1" id="KW-1133">Transmembrane helix</keyword>